<evidence type="ECO:0000259" key="2">
    <source>
        <dbReference type="Pfam" id="PF07811"/>
    </source>
</evidence>
<organism evidence="3 4">
    <name type="scientific">Paenibacillus gansuensis</name>
    <dbReference type="NCBI Taxonomy" id="306542"/>
    <lineage>
        <taxon>Bacteria</taxon>
        <taxon>Bacillati</taxon>
        <taxon>Bacillota</taxon>
        <taxon>Bacilli</taxon>
        <taxon>Bacillales</taxon>
        <taxon>Paenibacillaceae</taxon>
        <taxon>Paenibacillus</taxon>
    </lineage>
</organism>
<feature type="transmembrane region" description="Helical" evidence="1">
    <location>
        <begin position="12"/>
        <end position="37"/>
    </location>
</feature>
<keyword evidence="1" id="KW-1133">Transmembrane helix</keyword>
<sequence length="336" mass="37357">MKLLRSAQGSFTVEASLVFPVILLLTVILIFLSLLVYQKSAVTLLADRMAQRSASQWDNSNRLYHSGEFLPGRYDGLYWRNVQDDEDGQFQFLIPGSSREIQLDTKEGVQADTLPQKKLGKSAANLPAGVHGRFSYHNGLFSRSVSVHLYSKMANPGILEPWFGQGAFSGEAKAYITEPVEFIRSVDLVRTYMPYIQHYVKRSKLQQIMNRFASKPSAGPQEAAMAFRTHADAKQFLQNTVGGKGTSFSTVHTGEWRMIDALDTDQVAHQAYIGYQGGSKALKDQLEKDAELLADGKVKGVVWHFFKKDGIAKAGLSPSLQKLLESRGIIVVLHTN</sequence>
<keyword evidence="1" id="KW-0472">Membrane</keyword>
<dbReference type="InterPro" id="IPR012495">
    <property type="entry name" value="TadE-like_dom"/>
</dbReference>
<accession>A0ABW5PB39</accession>
<feature type="domain" description="TadE-like" evidence="2">
    <location>
        <begin position="9"/>
        <end position="47"/>
    </location>
</feature>
<evidence type="ECO:0000313" key="3">
    <source>
        <dbReference type="EMBL" id="MFD2612171.1"/>
    </source>
</evidence>
<reference evidence="4" key="1">
    <citation type="journal article" date="2019" name="Int. J. Syst. Evol. Microbiol.">
        <title>The Global Catalogue of Microorganisms (GCM) 10K type strain sequencing project: providing services to taxonomists for standard genome sequencing and annotation.</title>
        <authorList>
            <consortium name="The Broad Institute Genomics Platform"/>
            <consortium name="The Broad Institute Genome Sequencing Center for Infectious Disease"/>
            <person name="Wu L."/>
            <person name="Ma J."/>
        </authorList>
    </citation>
    <scope>NUCLEOTIDE SEQUENCE [LARGE SCALE GENOMIC DNA]</scope>
    <source>
        <strain evidence="4">KCTC 3950</strain>
    </source>
</reference>
<keyword evidence="4" id="KW-1185">Reference proteome</keyword>
<protein>
    <submittedName>
        <fullName evidence="3">TadE/TadG family type IV pilus assembly protein</fullName>
    </submittedName>
</protein>
<proteinExistence type="predicted"/>
<name>A0ABW5PB39_9BACL</name>
<evidence type="ECO:0000256" key="1">
    <source>
        <dbReference type="SAM" id="Phobius"/>
    </source>
</evidence>
<dbReference type="RefSeq" id="WP_377601450.1">
    <property type="nucleotide sequence ID" value="NZ_JBHUME010000005.1"/>
</dbReference>
<dbReference type="Proteomes" id="UP001597541">
    <property type="component" value="Unassembled WGS sequence"/>
</dbReference>
<gene>
    <name evidence="3" type="ORF">ACFSUF_06975</name>
</gene>
<dbReference type="Pfam" id="PF07811">
    <property type="entry name" value="TadE"/>
    <property type="match status" value="1"/>
</dbReference>
<evidence type="ECO:0000313" key="4">
    <source>
        <dbReference type="Proteomes" id="UP001597541"/>
    </source>
</evidence>
<comment type="caution">
    <text evidence="3">The sequence shown here is derived from an EMBL/GenBank/DDBJ whole genome shotgun (WGS) entry which is preliminary data.</text>
</comment>
<dbReference type="EMBL" id="JBHUME010000005">
    <property type="protein sequence ID" value="MFD2612171.1"/>
    <property type="molecule type" value="Genomic_DNA"/>
</dbReference>
<keyword evidence="1" id="KW-0812">Transmembrane</keyword>